<dbReference type="PANTHER" id="PTHR13620">
    <property type="entry name" value="3-5 EXONUCLEASE"/>
    <property type="match status" value="1"/>
</dbReference>
<keyword evidence="3" id="KW-0378">Hydrolase</keyword>
<dbReference type="SUPFAM" id="SSF53098">
    <property type="entry name" value="Ribonuclease H-like"/>
    <property type="match status" value="1"/>
</dbReference>
<evidence type="ECO:0000256" key="7">
    <source>
        <dbReference type="ARBA" id="ARBA00042761"/>
    </source>
</evidence>
<evidence type="ECO:0000256" key="5">
    <source>
        <dbReference type="ARBA" id="ARBA00022842"/>
    </source>
</evidence>
<dbReference type="CDD" id="cd06141">
    <property type="entry name" value="WRN_exo"/>
    <property type="match status" value="1"/>
</dbReference>
<keyword evidence="1" id="KW-0540">Nuclease</keyword>
<keyword evidence="4 9" id="KW-0269">Exonuclease</keyword>
<dbReference type="Pfam" id="PF01612">
    <property type="entry name" value="DNA_pol_A_exo1"/>
    <property type="match status" value="1"/>
</dbReference>
<organism evidence="9 10">
    <name type="scientific">Ruficoccus amylovorans</name>
    <dbReference type="NCBI Taxonomy" id="1804625"/>
    <lineage>
        <taxon>Bacteria</taxon>
        <taxon>Pseudomonadati</taxon>
        <taxon>Verrucomicrobiota</taxon>
        <taxon>Opitutia</taxon>
        <taxon>Puniceicoccales</taxon>
        <taxon>Cerasicoccaceae</taxon>
        <taxon>Ruficoccus</taxon>
    </lineage>
</organism>
<name>A0A842HJK9_9BACT</name>
<dbReference type="GO" id="GO:0046872">
    <property type="term" value="F:metal ion binding"/>
    <property type="evidence" value="ECO:0007669"/>
    <property type="project" value="UniProtKB-KW"/>
</dbReference>
<protein>
    <recommendedName>
        <fullName evidence="6">3'-5' exonuclease</fullName>
    </recommendedName>
    <alternativeName>
        <fullName evidence="7">Werner Syndrome-like exonuclease</fullName>
    </alternativeName>
</protein>
<comment type="caution">
    <text evidence="9">The sequence shown here is derived from an EMBL/GenBank/DDBJ whole genome shotgun (WGS) entry which is preliminary data.</text>
</comment>
<reference evidence="9 10" key="1">
    <citation type="submission" date="2020-07" db="EMBL/GenBank/DDBJ databases">
        <authorList>
            <person name="Feng X."/>
        </authorList>
    </citation>
    <scope>NUCLEOTIDE SEQUENCE [LARGE SCALE GENOMIC DNA]</scope>
    <source>
        <strain evidence="9 10">JCM31066</strain>
    </source>
</reference>
<dbReference type="GO" id="GO:0003676">
    <property type="term" value="F:nucleic acid binding"/>
    <property type="evidence" value="ECO:0007669"/>
    <property type="project" value="InterPro"/>
</dbReference>
<keyword evidence="2" id="KW-0479">Metal-binding</keyword>
<gene>
    <name evidence="9" type="ORF">H5P28_17915</name>
</gene>
<dbReference type="Proteomes" id="UP000546464">
    <property type="component" value="Unassembled WGS sequence"/>
</dbReference>
<dbReference type="EMBL" id="JACHVB010000063">
    <property type="protein sequence ID" value="MBC2596148.1"/>
    <property type="molecule type" value="Genomic_DNA"/>
</dbReference>
<dbReference type="InterPro" id="IPR002562">
    <property type="entry name" value="3'-5'_exonuclease_dom"/>
</dbReference>
<evidence type="ECO:0000313" key="10">
    <source>
        <dbReference type="Proteomes" id="UP000546464"/>
    </source>
</evidence>
<evidence type="ECO:0000256" key="6">
    <source>
        <dbReference type="ARBA" id="ARBA00040531"/>
    </source>
</evidence>
<evidence type="ECO:0000313" key="9">
    <source>
        <dbReference type="EMBL" id="MBC2596148.1"/>
    </source>
</evidence>
<dbReference type="InterPro" id="IPR036397">
    <property type="entry name" value="RNaseH_sf"/>
</dbReference>
<dbReference type="SMART" id="SM00474">
    <property type="entry name" value="35EXOc"/>
    <property type="match status" value="1"/>
</dbReference>
<sequence>MAGNNTVDLEQETGTEALPYATSISKSEINDLPLFRYEGTIHLIDNEAEARKAVKILKKEQVLGFDTESRPSFRKGDHYLPSLVQFASATEVYLFQIGQFDGIGVLSPIFGSKSIAKVGVALHDDVRRLQEIAPFKDRGFVEIATMTKQLGINNTGLRSLAAILLGFRISKGAQVSNWARSNLSHSQLVYAATDAWVSRLLYEKAQSLAQG</sequence>
<accession>A0A842HJK9</accession>
<dbReference type="AlphaFoldDB" id="A0A842HJK9"/>
<evidence type="ECO:0000256" key="2">
    <source>
        <dbReference type="ARBA" id="ARBA00022723"/>
    </source>
</evidence>
<keyword evidence="10" id="KW-1185">Reference proteome</keyword>
<evidence type="ECO:0000256" key="4">
    <source>
        <dbReference type="ARBA" id="ARBA00022839"/>
    </source>
</evidence>
<proteinExistence type="predicted"/>
<evidence type="ECO:0000256" key="3">
    <source>
        <dbReference type="ARBA" id="ARBA00022801"/>
    </source>
</evidence>
<dbReference type="InterPro" id="IPR051132">
    <property type="entry name" value="3-5_Exonuclease_domain"/>
</dbReference>
<feature type="domain" description="3'-5' exonuclease" evidence="8">
    <location>
        <begin position="41"/>
        <end position="210"/>
    </location>
</feature>
<dbReference type="GO" id="GO:0006139">
    <property type="term" value="P:nucleobase-containing compound metabolic process"/>
    <property type="evidence" value="ECO:0007669"/>
    <property type="project" value="InterPro"/>
</dbReference>
<dbReference type="PANTHER" id="PTHR13620:SF109">
    <property type="entry name" value="3'-5' EXONUCLEASE"/>
    <property type="match status" value="1"/>
</dbReference>
<evidence type="ECO:0000259" key="8">
    <source>
        <dbReference type="SMART" id="SM00474"/>
    </source>
</evidence>
<dbReference type="GO" id="GO:0008408">
    <property type="term" value="F:3'-5' exonuclease activity"/>
    <property type="evidence" value="ECO:0007669"/>
    <property type="project" value="InterPro"/>
</dbReference>
<dbReference type="Gene3D" id="3.30.420.10">
    <property type="entry name" value="Ribonuclease H-like superfamily/Ribonuclease H"/>
    <property type="match status" value="1"/>
</dbReference>
<keyword evidence="5" id="KW-0460">Magnesium</keyword>
<dbReference type="InterPro" id="IPR012337">
    <property type="entry name" value="RNaseH-like_sf"/>
</dbReference>
<evidence type="ECO:0000256" key="1">
    <source>
        <dbReference type="ARBA" id="ARBA00022722"/>
    </source>
</evidence>